<gene>
    <name evidence="2" type="ORF">EVAR_7086_1</name>
</gene>
<organism evidence="2 3">
    <name type="scientific">Eumeta variegata</name>
    <name type="common">Bagworm moth</name>
    <name type="synonym">Eumeta japonica</name>
    <dbReference type="NCBI Taxonomy" id="151549"/>
    <lineage>
        <taxon>Eukaryota</taxon>
        <taxon>Metazoa</taxon>
        <taxon>Ecdysozoa</taxon>
        <taxon>Arthropoda</taxon>
        <taxon>Hexapoda</taxon>
        <taxon>Insecta</taxon>
        <taxon>Pterygota</taxon>
        <taxon>Neoptera</taxon>
        <taxon>Endopterygota</taxon>
        <taxon>Lepidoptera</taxon>
        <taxon>Glossata</taxon>
        <taxon>Ditrysia</taxon>
        <taxon>Tineoidea</taxon>
        <taxon>Psychidae</taxon>
        <taxon>Oiketicinae</taxon>
        <taxon>Eumeta</taxon>
    </lineage>
</organism>
<sequence>MYTHRNIPVAGEDLEEAEALFHEACHIQIEETVVFLGFNDWRSWSFMMKSTFCLVLMMCFVAVNSYHTFLGTNVGRKLIYHYDASYHASPFRKRVEYLNFIIPAGSQNFGKVIQGILACDMTHTSATANVTGGGLGFTSMTLRMKSERGKSLHYDVRGYVPLPWLFNQCKDSCLYGLDDYECGLKMDRTRLGEKKRYYLLSTLLACLDFVGLLSPSNTDVCPACNIIFTFHLLSQYHTRQVRDRTLTTFFYTNQVGSVHVRGIGRQLLYHYDALYQARPFVRRIQNLSFRIPPTPEYDGKVIQGIMAYDLLNSNATARVTVGGVNEAFMNIRMKGARGRDLHYDVYVYI</sequence>
<proteinExistence type="predicted"/>
<evidence type="ECO:0000256" key="1">
    <source>
        <dbReference type="SAM" id="Phobius"/>
    </source>
</evidence>
<dbReference type="Pfam" id="PF15868">
    <property type="entry name" value="MBF2"/>
    <property type="match status" value="2"/>
</dbReference>
<protein>
    <submittedName>
        <fullName evidence="2">Uncharacterized protein</fullName>
    </submittedName>
</protein>
<evidence type="ECO:0000313" key="3">
    <source>
        <dbReference type="Proteomes" id="UP000299102"/>
    </source>
</evidence>
<keyword evidence="3" id="KW-1185">Reference proteome</keyword>
<feature type="transmembrane region" description="Helical" evidence="1">
    <location>
        <begin position="46"/>
        <end position="67"/>
    </location>
</feature>
<dbReference type="InterPro" id="IPR031734">
    <property type="entry name" value="MBF2"/>
</dbReference>
<keyword evidence="1" id="KW-0812">Transmembrane</keyword>
<dbReference type="AlphaFoldDB" id="A0A4C1YD87"/>
<keyword evidence="1" id="KW-1133">Transmembrane helix</keyword>
<dbReference type="EMBL" id="BGZK01001145">
    <property type="protein sequence ID" value="GBP72427.1"/>
    <property type="molecule type" value="Genomic_DNA"/>
</dbReference>
<comment type="caution">
    <text evidence="2">The sequence shown here is derived from an EMBL/GenBank/DDBJ whole genome shotgun (WGS) entry which is preliminary data.</text>
</comment>
<evidence type="ECO:0000313" key="2">
    <source>
        <dbReference type="EMBL" id="GBP72427.1"/>
    </source>
</evidence>
<dbReference type="OrthoDB" id="7374636at2759"/>
<reference evidence="2 3" key="1">
    <citation type="journal article" date="2019" name="Commun. Biol.">
        <title>The bagworm genome reveals a unique fibroin gene that provides high tensile strength.</title>
        <authorList>
            <person name="Kono N."/>
            <person name="Nakamura H."/>
            <person name="Ohtoshi R."/>
            <person name="Tomita M."/>
            <person name="Numata K."/>
            <person name="Arakawa K."/>
        </authorList>
    </citation>
    <scope>NUCLEOTIDE SEQUENCE [LARGE SCALE GENOMIC DNA]</scope>
</reference>
<accession>A0A4C1YD87</accession>
<name>A0A4C1YD87_EUMVA</name>
<keyword evidence="1" id="KW-0472">Membrane</keyword>
<dbReference type="Proteomes" id="UP000299102">
    <property type="component" value="Unassembled WGS sequence"/>
</dbReference>